<sequence>MQILNFAIASSSKNRFMNLPAISSSPNAIAFSHHTIILMRSRQTYPLSIYI</sequence>
<accession>A0ABR8ACY0</accession>
<name>A0ABR8ACY0_9CYAN</name>
<proteinExistence type="predicted"/>
<reference evidence="1 2" key="1">
    <citation type="journal article" date="2020" name="ISME J.">
        <title>Comparative genomics reveals insights into cyanobacterial evolution and habitat adaptation.</title>
        <authorList>
            <person name="Chen M.Y."/>
            <person name="Teng W.K."/>
            <person name="Zhao L."/>
            <person name="Hu C.X."/>
            <person name="Zhou Y.K."/>
            <person name="Han B.P."/>
            <person name="Song L.R."/>
            <person name="Shu W.S."/>
        </authorList>
    </citation>
    <scope>NUCLEOTIDE SEQUENCE [LARGE SCALE GENOMIC DNA]</scope>
    <source>
        <strain evidence="1 2">FACHB-288</strain>
    </source>
</reference>
<dbReference type="RefSeq" id="WP_190545136.1">
    <property type="nucleotide sequence ID" value="NZ_CAWPNO010000066.1"/>
</dbReference>
<protein>
    <submittedName>
        <fullName evidence="1">Uncharacterized protein</fullName>
    </submittedName>
</protein>
<gene>
    <name evidence="1" type="ORF">H6G24_20555</name>
</gene>
<keyword evidence="2" id="KW-1185">Reference proteome</keyword>
<organism evidence="1 2">
    <name type="scientific">Calothrix parietina FACHB-288</name>
    <dbReference type="NCBI Taxonomy" id="2692896"/>
    <lineage>
        <taxon>Bacteria</taxon>
        <taxon>Bacillati</taxon>
        <taxon>Cyanobacteriota</taxon>
        <taxon>Cyanophyceae</taxon>
        <taxon>Nostocales</taxon>
        <taxon>Calotrichaceae</taxon>
        <taxon>Calothrix</taxon>
    </lineage>
</organism>
<evidence type="ECO:0000313" key="1">
    <source>
        <dbReference type="EMBL" id="MBD2197870.1"/>
    </source>
</evidence>
<comment type="caution">
    <text evidence="1">The sequence shown here is derived from an EMBL/GenBank/DDBJ whole genome shotgun (WGS) entry which is preliminary data.</text>
</comment>
<dbReference type="Proteomes" id="UP000658514">
    <property type="component" value="Unassembled WGS sequence"/>
</dbReference>
<dbReference type="EMBL" id="JACJQH010000033">
    <property type="protein sequence ID" value="MBD2197870.1"/>
    <property type="molecule type" value="Genomic_DNA"/>
</dbReference>
<evidence type="ECO:0000313" key="2">
    <source>
        <dbReference type="Proteomes" id="UP000658514"/>
    </source>
</evidence>